<comment type="caution">
    <text evidence="2">The sequence shown here is derived from an EMBL/GenBank/DDBJ whole genome shotgun (WGS) entry which is preliminary data.</text>
</comment>
<evidence type="ECO:0000313" key="2">
    <source>
        <dbReference type="EMBL" id="MCI21940.1"/>
    </source>
</evidence>
<reference evidence="2 3" key="1">
    <citation type="journal article" date="2018" name="Front. Plant Sci.">
        <title>Red Clover (Trifolium pratense) and Zigzag Clover (T. medium) - A Picture of Genomic Similarities and Differences.</title>
        <authorList>
            <person name="Dluhosova J."/>
            <person name="Istvanek J."/>
            <person name="Nedelnik J."/>
            <person name="Repkova J."/>
        </authorList>
    </citation>
    <scope>NUCLEOTIDE SEQUENCE [LARGE SCALE GENOMIC DNA]</scope>
    <source>
        <strain evidence="3">cv. 10/8</strain>
        <tissue evidence="2">Leaf</tissue>
    </source>
</reference>
<organism evidence="2 3">
    <name type="scientific">Trifolium medium</name>
    <dbReference type="NCBI Taxonomy" id="97028"/>
    <lineage>
        <taxon>Eukaryota</taxon>
        <taxon>Viridiplantae</taxon>
        <taxon>Streptophyta</taxon>
        <taxon>Embryophyta</taxon>
        <taxon>Tracheophyta</taxon>
        <taxon>Spermatophyta</taxon>
        <taxon>Magnoliopsida</taxon>
        <taxon>eudicotyledons</taxon>
        <taxon>Gunneridae</taxon>
        <taxon>Pentapetalae</taxon>
        <taxon>rosids</taxon>
        <taxon>fabids</taxon>
        <taxon>Fabales</taxon>
        <taxon>Fabaceae</taxon>
        <taxon>Papilionoideae</taxon>
        <taxon>50 kb inversion clade</taxon>
        <taxon>NPAAA clade</taxon>
        <taxon>Hologalegina</taxon>
        <taxon>IRL clade</taxon>
        <taxon>Trifolieae</taxon>
        <taxon>Trifolium</taxon>
    </lineage>
</organism>
<evidence type="ECO:0008006" key="4">
    <source>
        <dbReference type="Google" id="ProtNLM"/>
    </source>
</evidence>
<dbReference type="AlphaFoldDB" id="A0A392QDX9"/>
<accession>A0A392QDX9</accession>
<proteinExistence type="predicted"/>
<protein>
    <recommendedName>
        <fullName evidence="4">Gag-pol polyprotein</fullName>
    </recommendedName>
</protein>
<name>A0A392QDX9_9FABA</name>
<sequence>MEENESVDDFFTIFTRLVNQIKVCGEEITTKSIVSSLSKKELQGSLESHEQRMFERTASKTKIEVALQAQSNKDKKGKGKWNGNKGRGGHNNSNNRNSQQEVGSSNKKQNHQG</sequence>
<keyword evidence="3" id="KW-1185">Reference proteome</keyword>
<dbReference type="EMBL" id="LXQA010127640">
    <property type="protein sequence ID" value="MCI21940.1"/>
    <property type="molecule type" value="Genomic_DNA"/>
</dbReference>
<evidence type="ECO:0000256" key="1">
    <source>
        <dbReference type="SAM" id="MobiDB-lite"/>
    </source>
</evidence>
<feature type="compositionally biased region" description="Basic and acidic residues" evidence="1">
    <location>
        <begin position="38"/>
        <end position="63"/>
    </location>
</feature>
<feature type="non-terminal residue" evidence="2">
    <location>
        <position position="113"/>
    </location>
</feature>
<feature type="region of interest" description="Disordered" evidence="1">
    <location>
        <begin position="38"/>
        <end position="113"/>
    </location>
</feature>
<dbReference type="Proteomes" id="UP000265520">
    <property type="component" value="Unassembled WGS sequence"/>
</dbReference>
<evidence type="ECO:0000313" key="3">
    <source>
        <dbReference type="Proteomes" id="UP000265520"/>
    </source>
</evidence>
<feature type="compositionally biased region" description="Polar residues" evidence="1">
    <location>
        <begin position="98"/>
        <end position="107"/>
    </location>
</feature>